<gene>
    <name evidence="3" type="ORF">IPN02_04415</name>
</gene>
<reference evidence="3 4" key="1">
    <citation type="submission" date="2020-10" db="EMBL/GenBank/DDBJ databases">
        <title>Connecting structure to function with the recovery of over 1000 high-quality activated sludge metagenome-assembled genomes encoding full-length rRNA genes using long-read sequencing.</title>
        <authorList>
            <person name="Singleton C.M."/>
            <person name="Petriglieri F."/>
            <person name="Kristensen J.M."/>
            <person name="Kirkegaard R.H."/>
            <person name="Michaelsen T.Y."/>
            <person name="Andersen M.H."/>
            <person name="Karst S.M."/>
            <person name="Dueholm M.S."/>
            <person name="Nielsen P.H."/>
            <person name="Albertsen M."/>
        </authorList>
    </citation>
    <scope>NUCLEOTIDE SEQUENCE [LARGE SCALE GENOMIC DNA]</scope>
    <source>
        <strain evidence="3">Lyne_18-Q3-R50-59_MAXAC.006</strain>
    </source>
</reference>
<dbReference type="PANTHER" id="PTHR33055">
    <property type="entry name" value="TRANSPOSASE FOR INSERTION SEQUENCE ELEMENT IS1111A"/>
    <property type="match status" value="1"/>
</dbReference>
<proteinExistence type="predicted"/>
<dbReference type="Pfam" id="PF02371">
    <property type="entry name" value="Transposase_20"/>
    <property type="match status" value="1"/>
</dbReference>
<evidence type="ECO:0000313" key="3">
    <source>
        <dbReference type="EMBL" id="MBK9296111.1"/>
    </source>
</evidence>
<protein>
    <submittedName>
        <fullName evidence="3">Transposase</fullName>
    </submittedName>
</protein>
<dbReference type="AlphaFoldDB" id="A0A936TC54"/>
<accession>A0A936TC54</accession>
<dbReference type="InterPro" id="IPR003346">
    <property type="entry name" value="Transposase_20"/>
</dbReference>
<dbReference type="Proteomes" id="UP000727993">
    <property type="component" value="Unassembled WGS sequence"/>
</dbReference>
<organism evidence="3 4">
    <name type="scientific">Candidatus Neomicrothrix subdominans</name>
    <dbReference type="NCBI Taxonomy" id="2954438"/>
    <lineage>
        <taxon>Bacteria</taxon>
        <taxon>Bacillati</taxon>
        <taxon>Actinomycetota</taxon>
        <taxon>Acidimicrobiia</taxon>
        <taxon>Acidimicrobiales</taxon>
        <taxon>Microthrixaceae</taxon>
        <taxon>Candidatus Neomicrothrix</taxon>
    </lineage>
</organism>
<feature type="domain" description="Transposase IS110-like N-terminal" evidence="1">
    <location>
        <begin position="8"/>
        <end position="105"/>
    </location>
</feature>
<sequence length="238" mass="25154">MKQHGTLTVVGVEGCGIYGAGLARHLDRKGIAVVEVPRPDRRLRRNSGKSDPIDAEAAARAVLAGTATVQPKLGDGPIEAIRALRVARIGAVKAKTAATNALKALVITAPEPLRSQLAGLTTIQLVNPCARFRSELSAPYDPTQATKTAMRSIAVRARHLIDETRALKRQLDTLTQHTAPATTSVFAIGPETAAALLVTIGDNPDRLRSEAAFAHLCGVAPIPASLGKTDRHRSTAHR</sequence>
<dbReference type="PANTHER" id="PTHR33055:SF16">
    <property type="entry name" value="TRANSPOSASE FOR INSERTION SEQUENCE ELEMENT IS1547"/>
    <property type="match status" value="1"/>
</dbReference>
<comment type="caution">
    <text evidence="3">The sequence shown here is derived from an EMBL/GenBank/DDBJ whole genome shotgun (WGS) entry which is preliminary data.</text>
</comment>
<feature type="domain" description="Transposase IS116/IS110/IS902 C-terminal" evidence="2">
    <location>
        <begin position="184"/>
        <end position="233"/>
    </location>
</feature>
<dbReference type="InterPro" id="IPR002525">
    <property type="entry name" value="Transp_IS110-like_N"/>
</dbReference>
<dbReference type="GO" id="GO:0006313">
    <property type="term" value="P:DNA transposition"/>
    <property type="evidence" value="ECO:0007669"/>
    <property type="project" value="InterPro"/>
</dbReference>
<dbReference type="Pfam" id="PF01548">
    <property type="entry name" value="DEDD_Tnp_IS110"/>
    <property type="match status" value="1"/>
</dbReference>
<evidence type="ECO:0000259" key="1">
    <source>
        <dbReference type="Pfam" id="PF01548"/>
    </source>
</evidence>
<dbReference type="InterPro" id="IPR047650">
    <property type="entry name" value="Transpos_IS110"/>
</dbReference>
<name>A0A936TC54_9ACTN</name>
<evidence type="ECO:0000259" key="2">
    <source>
        <dbReference type="Pfam" id="PF02371"/>
    </source>
</evidence>
<dbReference type="GO" id="GO:0004803">
    <property type="term" value="F:transposase activity"/>
    <property type="evidence" value="ECO:0007669"/>
    <property type="project" value="InterPro"/>
</dbReference>
<evidence type="ECO:0000313" key="4">
    <source>
        <dbReference type="Proteomes" id="UP000727993"/>
    </source>
</evidence>
<dbReference type="GO" id="GO:0003677">
    <property type="term" value="F:DNA binding"/>
    <property type="evidence" value="ECO:0007669"/>
    <property type="project" value="InterPro"/>
</dbReference>
<dbReference type="EMBL" id="JADJZA010000001">
    <property type="protein sequence ID" value="MBK9296111.1"/>
    <property type="molecule type" value="Genomic_DNA"/>
</dbReference>